<evidence type="ECO:0000256" key="2">
    <source>
        <dbReference type="ARBA" id="ARBA00007717"/>
    </source>
</evidence>
<keyword evidence="8" id="KW-0325">Glycoprotein</keyword>
<comment type="similarity">
    <text evidence="2">Belongs to the nicastrin family.</text>
</comment>
<name>A0A8T2PBB8_9TELE</name>
<dbReference type="AlphaFoldDB" id="A0A8T2PBB8"/>
<dbReference type="GO" id="GO:0005789">
    <property type="term" value="C:endoplasmic reticulum membrane"/>
    <property type="evidence" value="ECO:0007669"/>
    <property type="project" value="UniProtKB-SubCell"/>
</dbReference>
<dbReference type="InterPro" id="IPR007484">
    <property type="entry name" value="Peptidase_M28"/>
</dbReference>
<evidence type="ECO:0000256" key="4">
    <source>
        <dbReference type="ARBA" id="ARBA00022729"/>
    </source>
</evidence>
<keyword evidence="6 10" id="KW-1133">Transmembrane helix</keyword>
<evidence type="ECO:0000256" key="5">
    <source>
        <dbReference type="ARBA" id="ARBA00022824"/>
    </source>
</evidence>
<evidence type="ECO:0000256" key="3">
    <source>
        <dbReference type="ARBA" id="ARBA00022692"/>
    </source>
</evidence>
<reference evidence="12" key="1">
    <citation type="thesis" date="2021" institute="BYU ScholarsArchive" country="Provo, UT, USA">
        <title>Applications of and Algorithms for Genome Assembly and Genomic Analyses with an Emphasis on Marine Teleosts.</title>
        <authorList>
            <person name="Pickett B.D."/>
        </authorList>
    </citation>
    <scope>NUCLEOTIDE SEQUENCE</scope>
    <source>
        <strain evidence="12">HI-2016</strain>
    </source>
</reference>
<evidence type="ECO:0000256" key="8">
    <source>
        <dbReference type="ARBA" id="ARBA00023180"/>
    </source>
</evidence>
<evidence type="ECO:0000256" key="10">
    <source>
        <dbReference type="SAM" id="Phobius"/>
    </source>
</evidence>
<gene>
    <name evidence="12" type="ORF">JZ751_024562</name>
</gene>
<accession>A0A8T2PBB8</accession>
<sequence length="663" mass="73536">MFEEASEVFENMLKSSFPLTFIVFLPAVLILVSPLPAEAAHEFTVYRMQQYDLQGQPYGTRNAILNTEARTVEAEVLSRRCVIMRLVDFSYEKYQKALRQSAGAVVIILPQNMSTMPQDIVQQFMEMEPELLATETIVPVYFALEDDELLSIYKQTHSSSSSQGSASAAEVLLHTATANGFQMVTSGAQSKAVSDWAITSLEGRLIGEGGEDLPTIVLVAHYDSFGVAPWLSYGADSNGSGVSVLLELARLFSRLYNYKRTRGKFNYQGTKRWLEDNLDHTDSSLLQDNVAFVLCLDTLGSGDGLHLHVSKPPKEGSPQHMLLKELETVVSGQHSDIKFSMVHKKINLADDTLAWEHERFGIRRLPAFTLSHLESHRSALRSSIMDVRSVSSLDGEGGVRAGWVSGSVRRLPHPLLHRGAVRPPPTPPPILPHVELKKLSRNTKIIAEALARVIYNLTEKGAPADLQIFTEQMVSGKPTMPPFTSESSLLQVTFHGPLNCSSRSFMSSSRLCGATAGQPVSCRAGCQSASCGAAGLRVCLQSSQQVQEEQLSSVVDWLTAQPRAAQLVDKDSSVVSTLEYHLNRYLKDVRKHYVKADKRDPEFVFYDQLKQTMNAYRVKPAIFDLLLAVCIAAYLGVMYLAVQHFGVLYNTMRRVIQPKSKQH</sequence>
<evidence type="ECO:0000256" key="7">
    <source>
        <dbReference type="ARBA" id="ARBA00023136"/>
    </source>
</evidence>
<evidence type="ECO:0000313" key="13">
    <source>
        <dbReference type="Proteomes" id="UP000824540"/>
    </source>
</evidence>
<comment type="subcellular location">
    <subcellularLocation>
        <location evidence="1">Endoplasmic reticulum membrane</location>
        <topology evidence="1">Single-pass membrane protein</topology>
    </subcellularLocation>
</comment>
<keyword evidence="13" id="KW-1185">Reference proteome</keyword>
<evidence type="ECO:0000256" key="6">
    <source>
        <dbReference type="ARBA" id="ARBA00022989"/>
    </source>
</evidence>
<dbReference type="Gene3D" id="3.40.630.10">
    <property type="entry name" value="Zn peptidases"/>
    <property type="match status" value="1"/>
</dbReference>
<dbReference type="CDD" id="cd03882">
    <property type="entry name" value="M28_nicalin_like"/>
    <property type="match status" value="1"/>
</dbReference>
<evidence type="ECO:0000256" key="1">
    <source>
        <dbReference type="ARBA" id="ARBA00004389"/>
    </source>
</evidence>
<dbReference type="Pfam" id="PF04389">
    <property type="entry name" value="Peptidase_M28"/>
    <property type="match status" value="1"/>
</dbReference>
<dbReference type="GO" id="GO:0009966">
    <property type="term" value="P:regulation of signal transduction"/>
    <property type="evidence" value="ECO:0007669"/>
    <property type="project" value="InterPro"/>
</dbReference>
<dbReference type="Proteomes" id="UP000824540">
    <property type="component" value="Unassembled WGS sequence"/>
</dbReference>
<keyword evidence="3 10" id="KW-0812">Transmembrane</keyword>
<dbReference type="SUPFAM" id="SSF53187">
    <property type="entry name" value="Zn-dependent exopeptidases"/>
    <property type="match status" value="1"/>
</dbReference>
<keyword evidence="5" id="KW-0256">Endoplasmic reticulum</keyword>
<dbReference type="OrthoDB" id="5913609at2759"/>
<keyword evidence="7 10" id="KW-0472">Membrane</keyword>
<proteinExistence type="inferred from homology"/>
<protein>
    <recommendedName>
        <fullName evidence="9">BOS complex subunit NCLN</fullName>
    </recommendedName>
</protein>
<evidence type="ECO:0000256" key="9">
    <source>
        <dbReference type="ARBA" id="ARBA00034873"/>
    </source>
</evidence>
<dbReference type="InterPro" id="IPR016574">
    <property type="entry name" value="Nicalin"/>
</dbReference>
<comment type="caution">
    <text evidence="12">The sequence shown here is derived from an EMBL/GenBank/DDBJ whole genome shotgun (WGS) entry which is preliminary data.</text>
</comment>
<feature type="domain" description="Peptidase M28" evidence="11">
    <location>
        <begin position="214"/>
        <end position="261"/>
    </location>
</feature>
<evidence type="ECO:0000313" key="12">
    <source>
        <dbReference type="EMBL" id="KAG9350673.1"/>
    </source>
</evidence>
<organism evidence="12 13">
    <name type="scientific">Albula glossodonta</name>
    <name type="common">roundjaw bonefish</name>
    <dbReference type="NCBI Taxonomy" id="121402"/>
    <lineage>
        <taxon>Eukaryota</taxon>
        <taxon>Metazoa</taxon>
        <taxon>Chordata</taxon>
        <taxon>Craniata</taxon>
        <taxon>Vertebrata</taxon>
        <taxon>Euteleostomi</taxon>
        <taxon>Actinopterygii</taxon>
        <taxon>Neopterygii</taxon>
        <taxon>Teleostei</taxon>
        <taxon>Albuliformes</taxon>
        <taxon>Albulidae</taxon>
        <taxon>Albula</taxon>
    </lineage>
</organism>
<evidence type="ECO:0000259" key="11">
    <source>
        <dbReference type="Pfam" id="PF04389"/>
    </source>
</evidence>
<feature type="transmembrane region" description="Helical" evidence="10">
    <location>
        <begin position="625"/>
        <end position="649"/>
    </location>
</feature>
<dbReference type="PANTHER" id="PTHR31826">
    <property type="entry name" value="NICALIN"/>
    <property type="match status" value="1"/>
</dbReference>
<keyword evidence="4" id="KW-0732">Signal</keyword>
<dbReference type="EMBL" id="JAFBMS010000007">
    <property type="protein sequence ID" value="KAG9350673.1"/>
    <property type="molecule type" value="Genomic_DNA"/>
</dbReference>